<evidence type="ECO:0000313" key="2">
    <source>
        <dbReference type="EMBL" id="ETN97829.1"/>
    </source>
</evidence>
<keyword evidence="3" id="KW-1185">Reference proteome</keyword>
<comment type="caution">
    <text evidence="2">The sequence shown here is derived from an EMBL/GenBank/DDBJ whole genome shotgun (WGS) entry which is preliminary data.</text>
</comment>
<keyword evidence="1" id="KW-0040">ANK repeat</keyword>
<dbReference type="EMBL" id="ASPP01048494">
    <property type="protein sequence ID" value="ETN97829.1"/>
    <property type="molecule type" value="Genomic_DNA"/>
</dbReference>
<dbReference type="Proteomes" id="UP000023152">
    <property type="component" value="Unassembled WGS sequence"/>
</dbReference>
<name>X6LAT3_RETFI</name>
<dbReference type="PROSITE" id="PS50088">
    <property type="entry name" value="ANK_REPEAT"/>
    <property type="match status" value="1"/>
</dbReference>
<organism evidence="2 3">
    <name type="scientific">Reticulomyxa filosa</name>
    <dbReference type="NCBI Taxonomy" id="46433"/>
    <lineage>
        <taxon>Eukaryota</taxon>
        <taxon>Sar</taxon>
        <taxon>Rhizaria</taxon>
        <taxon>Retaria</taxon>
        <taxon>Foraminifera</taxon>
        <taxon>Monothalamids</taxon>
        <taxon>Reticulomyxidae</taxon>
        <taxon>Reticulomyxa</taxon>
    </lineage>
</organism>
<evidence type="ECO:0000256" key="1">
    <source>
        <dbReference type="PROSITE-ProRule" id="PRU00023"/>
    </source>
</evidence>
<dbReference type="InterPro" id="IPR002110">
    <property type="entry name" value="Ankyrin_rpt"/>
</dbReference>
<protein>
    <submittedName>
        <fullName evidence="2">Uncharacterized protein</fullName>
    </submittedName>
</protein>
<dbReference type="AlphaFoldDB" id="X6LAT3"/>
<dbReference type="Pfam" id="PF12796">
    <property type="entry name" value="Ank_2"/>
    <property type="match status" value="1"/>
</dbReference>
<evidence type="ECO:0000313" key="3">
    <source>
        <dbReference type="Proteomes" id="UP000023152"/>
    </source>
</evidence>
<proteinExistence type="predicted"/>
<accession>X6LAT3</accession>
<dbReference type="SMART" id="SM00248">
    <property type="entry name" value="ANK"/>
    <property type="match status" value="2"/>
</dbReference>
<dbReference type="SUPFAM" id="SSF48403">
    <property type="entry name" value="Ankyrin repeat"/>
    <property type="match status" value="1"/>
</dbReference>
<dbReference type="Gene3D" id="1.25.40.20">
    <property type="entry name" value="Ankyrin repeat-containing domain"/>
    <property type="match status" value="1"/>
</dbReference>
<dbReference type="PROSITE" id="PS50297">
    <property type="entry name" value="ANK_REP_REGION"/>
    <property type="match status" value="1"/>
</dbReference>
<dbReference type="InterPro" id="IPR036770">
    <property type="entry name" value="Ankyrin_rpt-contain_sf"/>
</dbReference>
<gene>
    <name evidence="2" type="ORF">RFI_39697</name>
</gene>
<feature type="repeat" description="ANK" evidence="1">
    <location>
        <begin position="212"/>
        <end position="244"/>
    </location>
</feature>
<sequence length="632" mass="74759">MKSYNSQQKDSECIKALQAISVKLNDHQLYLLVEHLLEKAKHRPTVYTYNALSEMSKDMWKRVIITVLKKEENQNKLMNKDSRSNFLKLFSNNVNEQKQKNSKEMELLAFGLFLVNPRIQLNCNDNITLDPLHELILYYYRQATEWGFLNLQSKWDHKNDNNIPYPQCANDKTYQKHYTVVHAAAQLGNLSQFKLVLQNNPHIGINDSYNEHRQTPLHLAVNNQHWDIARYCIEKGAYIDIREGAVNSLILRTPFENIIEYIMKHKKNKNSKEFLDATEIGKWILRQRIMYPIKRIEYAIDYTKNKLINENDITQIIDEEGYETLLEESAAFLLGVNQRYLKEILIRSNLLYWAASRNIICIKDENSRQKSFDRGWCLIPFLIFRIFLLFEICVNLRKEERHFIGLPKGTTFEQVYEKLVRELQVQLTTYWDYVTTEEFKHKCPDLFEDWSCNVVDRLMNLKPWCEVTLVVGHDGHCIYLSLCKTLDSILVRVDNRWMHTVPVNTPHPENELGLIQSYLVAYFNLNSPNLDKNKKWLKEYIKNATKLRDSDSNESMRHLYCSDNKSSFPREGNVLSIVKHWPYRPTQTNAASSYLRSNNVGYRIRLGDVIYTWVKNQEYKSFVFNKTNYNSH</sequence>
<reference evidence="2 3" key="1">
    <citation type="journal article" date="2013" name="Curr. Biol.">
        <title>The Genome of the Foraminiferan Reticulomyxa filosa.</title>
        <authorList>
            <person name="Glockner G."/>
            <person name="Hulsmann N."/>
            <person name="Schleicher M."/>
            <person name="Noegel A.A."/>
            <person name="Eichinger L."/>
            <person name="Gallinger C."/>
            <person name="Pawlowski J."/>
            <person name="Sierra R."/>
            <person name="Euteneuer U."/>
            <person name="Pillet L."/>
            <person name="Moustafa A."/>
            <person name="Platzer M."/>
            <person name="Groth M."/>
            <person name="Szafranski K."/>
            <person name="Schliwa M."/>
        </authorList>
    </citation>
    <scope>NUCLEOTIDE SEQUENCE [LARGE SCALE GENOMIC DNA]</scope>
</reference>